<dbReference type="Proteomes" id="UP000324222">
    <property type="component" value="Unassembled WGS sequence"/>
</dbReference>
<gene>
    <name evidence="2" type="ORF">E2C01_101730</name>
</gene>
<dbReference type="EMBL" id="VSRR010148601">
    <property type="protein sequence ID" value="MPD05955.1"/>
    <property type="molecule type" value="Genomic_DNA"/>
</dbReference>
<dbReference type="AlphaFoldDB" id="A0A5B7KMM5"/>
<organism evidence="2 3">
    <name type="scientific">Portunus trituberculatus</name>
    <name type="common">Swimming crab</name>
    <name type="synonym">Neptunus trituberculatus</name>
    <dbReference type="NCBI Taxonomy" id="210409"/>
    <lineage>
        <taxon>Eukaryota</taxon>
        <taxon>Metazoa</taxon>
        <taxon>Ecdysozoa</taxon>
        <taxon>Arthropoda</taxon>
        <taxon>Crustacea</taxon>
        <taxon>Multicrustacea</taxon>
        <taxon>Malacostraca</taxon>
        <taxon>Eumalacostraca</taxon>
        <taxon>Eucarida</taxon>
        <taxon>Decapoda</taxon>
        <taxon>Pleocyemata</taxon>
        <taxon>Brachyura</taxon>
        <taxon>Eubrachyura</taxon>
        <taxon>Portunoidea</taxon>
        <taxon>Portunidae</taxon>
        <taxon>Portuninae</taxon>
        <taxon>Portunus</taxon>
    </lineage>
</organism>
<feature type="region of interest" description="Disordered" evidence="1">
    <location>
        <begin position="60"/>
        <end position="97"/>
    </location>
</feature>
<evidence type="ECO:0000313" key="2">
    <source>
        <dbReference type="EMBL" id="MPD05955.1"/>
    </source>
</evidence>
<protein>
    <submittedName>
        <fullName evidence="2">Uncharacterized protein</fullName>
    </submittedName>
</protein>
<proteinExistence type="predicted"/>
<keyword evidence="3" id="KW-1185">Reference proteome</keyword>
<sequence>MARPGNEVLSRREQSLRTAIQTCRPPYLVPYRCARTHDNEALLHCRPRLYRPALALPRPTWRCHPRPLGQPPGWSPRRQPDKPLETTTCSQGGSRHQ</sequence>
<feature type="compositionally biased region" description="Polar residues" evidence="1">
    <location>
        <begin position="85"/>
        <end position="97"/>
    </location>
</feature>
<comment type="caution">
    <text evidence="2">The sequence shown here is derived from an EMBL/GenBank/DDBJ whole genome shotgun (WGS) entry which is preliminary data.</text>
</comment>
<reference evidence="2 3" key="1">
    <citation type="submission" date="2019-05" db="EMBL/GenBank/DDBJ databases">
        <title>Another draft genome of Portunus trituberculatus and its Hox gene families provides insights of decapod evolution.</title>
        <authorList>
            <person name="Jeong J.-H."/>
            <person name="Song I."/>
            <person name="Kim S."/>
            <person name="Choi T."/>
            <person name="Kim D."/>
            <person name="Ryu S."/>
            <person name="Kim W."/>
        </authorList>
    </citation>
    <scope>NUCLEOTIDE SEQUENCE [LARGE SCALE GENOMIC DNA]</scope>
    <source>
        <tissue evidence="2">Muscle</tissue>
    </source>
</reference>
<evidence type="ECO:0000313" key="3">
    <source>
        <dbReference type="Proteomes" id="UP000324222"/>
    </source>
</evidence>
<evidence type="ECO:0000256" key="1">
    <source>
        <dbReference type="SAM" id="MobiDB-lite"/>
    </source>
</evidence>
<accession>A0A5B7KMM5</accession>
<name>A0A5B7KMM5_PORTR</name>